<dbReference type="Proteomes" id="UP000273001">
    <property type="component" value="Chromosome"/>
</dbReference>
<feature type="transmembrane region" description="Helical" evidence="1">
    <location>
        <begin position="80"/>
        <end position="105"/>
    </location>
</feature>
<gene>
    <name evidence="2" type="ORF">D5R93_12275</name>
</gene>
<evidence type="ECO:0000256" key="1">
    <source>
        <dbReference type="SAM" id="Phobius"/>
    </source>
</evidence>
<keyword evidence="3" id="KW-1185">Reference proteome</keyword>
<accession>A0ABN5PV05</accession>
<protein>
    <submittedName>
        <fullName evidence="2">DUF4190 domain-containing protein</fullName>
    </submittedName>
</protein>
<organism evidence="2 3">
    <name type="scientific">Actinomyces lilanjuaniae</name>
    <dbReference type="NCBI Taxonomy" id="2321394"/>
    <lineage>
        <taxon>Bacteria</taxon>
        <taxon>Bacillati</taxon>
        <taxon>Actinomycetota</taxon>
        <taxon>Actinomycetes</taxon>
        <taxon>Actinomycetales</taxon>
        <taxon>Actinomycetaceae</taxon>
        <taxon>Actinomyces</taxon>
    </lineage>
</organism>
<keyword evidence="1" id="KW-0472">Membrane</keyword>
<sequence length="108" mass="11092">MVSDLWPGPFAAFPGTEMLQPSEVFAGPGYQAPQPRTDPVAALALGCTLLSLVPGVGILALGLGLWGARRVRTRFATGASLARLAVVVGAAATVAWLWLGALLLLPIS</sequence>
<evidence type="ECO:0000313" key="2">
    <source>
        <dbReference type="EMBL" id="AYD91025.1"/>
    </source>
</evidence>
<reference evidence="2 3" key="1">
    <citation type="submission" date="2018-09" db="EMBL/GenBank/DDBJ databases">
        <authorList>
            <person name="Li J."/>
        </authorList>
    </citation>
    <scope>NUCLEOTIDE SEQUENCE [LARGE SCALE GENOMIC DNA]</scope>
    <source>
        <strain evidence="2 3">2129</strain>
    </source>
</reference>
<proteinExistence type="predicted"/>
<feature type="transmembrane region" description="Helical" evidence="1">
    <location>
        <begin position="40"/>
        <end position="68"/>
    </location>
</feature>
<evidence type="ECO:0000313" key="3">
    <source>
        <dbReference type="Proteomes" id="UP000273001"/>
    </source>
</evidence>
<name>A0ABN5PV05_9ACTO</name>
<dbReference type="EMBL" id="CP032514">
    <property type="protein sequence ID" value="AYD91025.1"/>
    <property type="molecule type" value="Genomic_DNA"/>
</dbReference>
<keyword evidence="1" id="KW-1133">Transmembrane helix</keyword>
<keyword evidence="1" id="KW-0812">Transmembrane</keyword>